<reference evidence="1 2" key="1">
    <citation type="journal article" date="2019" name="Int. J. Syst. Evol. Microbiol.">
        <title>The Global Catalogue of Microorganisms (GCM) 10K type strain sequencing project: providing services to taxonomists for standard genome sequencing and annotation.</title>
        <authorList>
            <consortium name="The Broad Institute Genomics Platform"/>
            <consortium name="The Broad Institute Genome Sequencing Center for Infectious Disease"/>
            <person name="Wu L."/>
            <person name="Ma J."/>
        </authorList>
    </citation>
    <scope>NUCLEOTIDE SEQUENCE [LARGE SCALE GENOMIC DNA]</scope>
    <source>
        <strain evidence="1 2">PSRA2</strain>
    </source>
</reference>
<organism evidence="1 2">
    <name type="scientific">Halomarina ordinaria</name>
    <dbReference type="NCBI Taxonomy" id="3033939"/>
    <lineage>
        <taxon>Archaea</taxon>
        <taxon>Methanobacteriati</taxon>
        <taxon>Methanobacteriota</taxon>
        <taxon>Stenosarchaea group</taxon>
        <taxon>Halobacteria</taxon>
        <taxon>Halobacteriales</taxon>
        <taxon>Natronomonadaceae</taxon>
        <taxon>Halomarina</taxon>
    </lineage>
</organism>
<name>A0ABD5U4B3_9EURY</name>
<accession>A0ABD5U4B3</accession>
<keyword evidence="2" id="KW-1185">Reference proteome</keyword>
<protein>
    <recommendedName>
        <fullName evidence="3">DUF3445 domain-containing protein</fullName>
    </recommendedName>
</protein>
<evidence type="ECO:0008006" key="3">
    <source>
        <dbReference type="Google" id="ProtNLM"/>
    </source>
</evidence>
<gene>
    <name evidence="1" type="ORF">ACFQHK_02165</name>
</gene>
<evidence type="ECO:0000313" key="2">
    <source>
        <dbReference type="Proteomes" id="UP001596406"/>
    </source>
</evidence>
<dbReference type="RefSeq" id="WP_304447016.1">
    <property type="nucleotide sequence ID" value="NZ_JARRAH010000001.1"/>
</dbReference>
<sequence length="267" mass="29106">MSLPVNPEHPLPHELVAREYVPALGALVGASLARVDAVSLLLDESELTLDVDDAERAERTWEAVRDDFSPSADPPTTADDRAWYRAPLPDAAEALRALVDLTDGHVGRHFVQTLVLVRDEAAVLRAVPHHSRAAVDASLLERGNGALADRYACLVPWAEGVCWESADRRFAVEGGSLCRETLDGRRGTCWGLANLRYVDRGPDLLRLTWRPPAWPDGPLGRVLSATVGRLGEPPQSLPVPDEETCDAVATRLERFLAVYEPTTRASG</sequence>
<comment type="caution">
    <text evidence="1">The sequence shown here is derived from an EMBL/GenBank/DDBJ whole genome shotgun (WGS) entry which is preliminary data.</text>
</comment>
<dbReference type="EMBL" id="JBHSXM010000001">
    <property type="protein sequence ID" value="MFC6835311.1"/>
    <property type="molecule type" value="Genomic_DNA"/>
</dbReference>
<proteinExistence type="predicted"/>
<dbReference type="Proteomes" id="UP001596406">
    <property type="component" value="Unassembled WGS sequence"/>
</dbReference>
<dbReference type="AlphaFoldDB" id="A0ABD5U4B3"/>
<evidence type="ECO:0000313" key="1">
    <source>
        <dbReference type="EMBL" id="MFC6835311.1"/>
    </source>
</evidence>